<comment type="caution">
    <text evidence="5">The sequence shown here is derived from an EMBL/GenBank/DDBJ whole genome shotgun (WGS) entry which is preliminary data.</text>
</comment>
<reference evidence="6" key="1">
    <citation type="journal article" date="2019" name="Int. J. Syst. Evol. Microbiol.">
        <title>The Global Catalogue of Microorganisms (GCM) 10K type strain sequencing project: providing services to taxonomists for standard genome sequencing and annotation.</title>
        <authorList>
            <consortium name="The Broad Institute Genomics Platform"/>
            <consortium name="The Broad Institute Genome Sequencing Center for Infectious Disease"/>
            <person name="Wu L."/>
            <person name="Ma J."/>
        </authorList>
    </citation>
    <scope>NUCLEOTIDE SEQUENCE [LARGE SCALE GENOMIC DNA]</scope>
    <source>
        <strain evidence="6">CCUG 49339</strain>
    </source>
</reference>
<dbReference type="Proteomes" id="UP001597214">
    <property type="component" value="Unassembled WGS sequence"/>
</dbReference>
<dbReference type="SUPFAM" id="SSF46689">
    <property type="entry name" value="Homeodomain-like"/>
    <property type="match status" value="2"/>
</dbReference>
<dbReference type="InterPro" id="IPR018062">
    <property type="entry name" value="HTH_AraC-typ_CS"/>
</dbReference>
<evidence type="ECO:0000313" key="6">
    <source>
        <dbReference type="Proteomes" id="UP001597214"/>
    </source>
</evidence>
<keyword evidence="3" id="KW-0804">Transcription</keyword>
<dbReference type="PROSITE" id="PS01124">
    <property type="entry name" value="HTH_ARAC_FAMILY_2"/>
    <property type="match status" value="1"/>
</dbReference>
<dbReference type="PANTHER" id="PTHR46796">
    <property type="entry name" value="HTH-TYPE TRANSCRIPTIONAL ACTIVATOR RHAS-RELATED"/>
    <property type="match status" value="1"/>
</dbReference>
<accession>A0ABW4LN22</accession>
<dbReference type="EMBL" id="JBHUEM010000003">
    <property type="protein sequence ID" value="MFD1735460.1"/>
    <property type="molecule type" value="Genomic_DNA"/>
</dbReference>
<keyword evidence="6" id="KW-1185">Reference proteome</keyword>
<keyword evidence="1" id="KW-0805">Transcription regulation</keyword>
<dbReference type="Pfam" id="PF12833">
    <property type="entry name" value="HTH_18"/>
    <property type="match status" value="1"/>
</dbReference>
<dbReference type="PROSITE" id="PS00041">
    <property type="entry name" value="HTH_ARAC_FAMILY_1"/>
    <property type="match status" value="1"/>
</dbReference>
<evidence type="ECO:0000256" key="2">
    <source>
        <dbReference type="ARBA" id="ARBA00023125"/>
    </source>
</evidence>
<keyword evidence="2" id="KW-0238">DNA-binding</keyword>
<organism evidence="5 6">
    <name type="scientific">Bacillus salitolerans</name>
    <dbReference type="NCBI Taxonomy" id="1437434"/>
    <lineage>
        <taxon>Bacteria</taxon>
        <taxon>Bacillati</taxon>
        <taxon>Bacillota</taxon>
        <taxon>Bacilli</taxon>
        <taxon>Bacillales</taxon>
        <taxon>Bacillaceae</taxon>
        <taxon>Bacillus</taxon>
    </lineage>
</organism>
<dbReference type="PANTHER" id="PTHR46796:SF6">
    <property type="entry name" value="ARAC SUBFAMILY"/>
    <property type="match status" value="1"/>
</dbReference>
<proteinExistence type="predicted"/>
<dbReference type="SMART" id="SM00342">
    <property type="entry name" value="HTH_ARAC"/>
    <property type="match status" value="1"/>
</dbReference>
<dbReference type="Gene3D" id="1.10.10.60">
    <property type="entry name" value="Homeodomain-like"/>
    <property type="match status" value="2"/>
</dbReference>
<evidence type="ECO:0000256" key="3">
    <source>
        <dbReference type="ARBA" id="ARBA00023163"/>
    </source>
</evidence>
<gene>
    <name evidence="5" type="ORF">ACFSCX_02685</name>
</gene>
<dbReference type="InterPro" id="IPR050204">
    <property type="entry name" value="AraC_XylS_family_regulators"/>
</dbReference>
<dbReference type="InterPro" id="IPR018060">
    <property type="entry name" value="HTH_AraC"/>
</dbReference>
<protein>
    <submittedName>
        <fullName evidence="5">Helix-turn-helix transcriptional regulator</fullName>
    </submittedName>
</protein>
<dbReference type="RefSeq" id="WP_377926559.1">
    <property type="nucleotide sequence ID" value="NZ_JBHUEM010000003.1"/>
</dbReference>
<evidence type="ECO:0000313" key="5">
    <source>
        <dbReference type="EMBL" id="MFD1735460.1"/>
    </source>
</evidence>
<name>A0ABW4LN22_9BACI</name>
<sequence length="169" mass="19438">MLICDNLFIIIGATSIYENIKELTNMLIHNPLDKRLQVELQWDLAVHFLSIHNGSHADKFIKAKYKTLYRPIHGAIDFLHENFKLEIDLNDLANVSGVSKSHLFKFLTGFTPHQYLLMLRLNYAQKLLIETDLSVTTIAFKAGFGSLSTFERVFKKKYKITASSFRTSI</sequence>
<feature type="domain" description="HTH araC/xylS-type" evidence="4">
    <location>
        <begin position="73"/>
        <end position="168"/>
    </location>
</feature>
<evidence type="ECO:0000259" key="4">
    <source>
        <dbReference type="PROSITE" id="PS01124"/>
    </source>
</evidence>
<dbReference type="InterPro" id="IPR009057">
    <property type="entry name" value="Homeodomain-like_sf"/>
</dbReference>
<evidence type="ECO:0000256" key="1">
    <source>
        <dbReference type="ARBA" id="ARBA00023015"/>
    </source>
</evidence>